<dbReference type="EMBL" id="QUNI01000013">
    <property type="protein sequence ID" value="REG94089.1"/>
    <property type="molecule type" value="Genomic_DNA"/>
</dbReference>
<dbReference type="Pfam" id="PF18962">
    <property type="entry name" value="Por_Secre_tail"/>
    <property type="match status" value="1"/>
</dbReference>
<proteinExistence type="predicted"/>
<dbReference type="Pfam" id="PF08757">
    <property type="entry name" value="CotH"/>
    <property type="match status" value="1"/>
</dbReference>
<dbReference type="AlphaFoldDB" id="A0A3E0EA01"/>
<dbReference type="InterPro" id="IPR014867">
    <property type="entry name" value="Spore_coat_CotH_CotH2/3/7"/>
</dbReference>
<dbReference type="InterPro" id="IPR036415">
    <property type="entry name" value="Lamin_tail_dom_sf"/>
</dbReference>
<dbReference type="InterPro" id="IPR026444">
    <property type="entry name" value="Secre_tail"/>
</dbReference>
<evidence type="ECO:0000259" key="2">
    <source>
        <dbReference type="PROSITE" id="PS51841"/>
    </source>
</evidence>
<feature type="domain" description="LTD" evidence="2">
    <location>
        <begin position="444"/>
        <end position="567"/>
    </location>
</feature>
<reference evidence="3 4" key="1">
    <citation type="submission" date="2018-08" db="EMBL/GenBank/DDBJ databases">
        <title>Genomic Encyclopedia of Archaeal and Bacterial Type Strains, Phase II (KMG-II): from individual species to whole genera.</title>
        <authorList>
            <person name="Goeker M."/>
        </authorList>
    </citation>
    <scope>NUCLEOTIDE SEQUENCE [LARGE SCALE GENOMIC DNA]</scope>
    <source>
        <strain evidence="3 4">DSM 100880</strain>
    </source>
</reference>
<evidence type="ECO:0000313" key="4">
    <source>
        <dbReference type="Proteomes" id="UP000257136"/>
    </source>
</evidence>
<dbReference type="InterPro" id="IPR001322">
    <property type="entry name" value="Lamin_tail_dom"/>
</dbReference>
<name>A0A3E0EA01_9FLAO</name>
<dbReference type="Pfam" id="PF00932">
    <property type="entry name" value="LTD"/>
    <property type="match status" value="1"/>
</dbReference>
<accession>A0A3E0EA01</accession>
<evidence type="ECO:0000256" key="1">
    <source>
        <dbReference type="ARBA" id="ARBA00022729"/>
    </source>
</evidence>
<dbReference type="PANTHER" id="PTHR40050:SF1">
    <property type="entry name" value="INNER SPORE COAT PROTEIN H"/>
    <property type="match status" value="1"/>
</dbReference>
<keyword evidence="1" id="KW-0732">Signal</keyword>
<gene>
    <name evidence="3" type="ORF">C8P67_11359</name>
</gene>
<dbReference type="Gene3D" id="2.60.40.1260">
    <property type="entry name" value="Lamin Tail domain"/>
    <property type="match status" value="1"/>
</dbReference>
<dbReference type="PANTHER" id="PTHR40050">
    <property type="entry name" value="INNER SPORE COAT PROTEIN H"/>
    <property type="match status" value="1"/>
</dbReference>
<protein>
    <submittedName>
        <fullName evidence="3">Putative secreted protein (Por secretion system target)</fullName>
    </submittedName>
</protein>
<dbReference type="RefSeq" id="WP_245980501.1">
    <property type="nucleotide sequence ID" value="NZ_QUNI01000013.1"/>
</dbReference>
<evidence type="ECO:0000313" key="3">
    <source>
        <dbReference type="EMBL" id="REG94089.1"/>
    </source>
</evidence>
<dbReference type="NCBIfam" id="TIGR04183">
    <property type="entry name" value="Por_Secre_tail"/>
    <property type="match status" value="1"/>
</dbReference>
<dbReference type="SUPFAM" id="SSF74853">
    <property type="entry name" value="Lamin A/C globular tail domain"/>
    <property type="match status" value="1"/>
</dbReference>
<dbReference type="Proteomes" id="UP000257136">
    <property type="component" value="Unassembled WGS sequence"/>
</dbReference>
<comment type="caution">
    <text evidence="3">The sequence shown here is derived from an EMBL/GenBank/DDBJ whole genome shotgun (WGS) entry which is preliminary data.</text>
</comment>
<organism evidence="3 4">
    <name type="scientific">Flavobacterium aquicola</name>
    <dbReference type="NCBI Taxonomy" id="1682742"/>
    <lineage>
        <taxon>Bacteria</taxon>
        <taxon>Pseudomonadati</taxon>
        <taxon>Bacteroidota</taxon>
        <taxon>Flavobacteriia</taxon>
        <taxon>Flavobacteriales</taxon>
        <taxon>Flavobacteriaceae</taxon>
        <taxon>Flavobacterium</taxon>
    </lineage>
</organism>
<keyword evidence="4" id="KW-1185">Reference proteome</keyword>
<dbReference type="PROSITE" id="PS51841">
    <property type="entry name" value="LTD"/>
    <property type="match status" value="1"/>
</dbReference>
<sequence length="688" mass="76569">MFKIKTLNFSTLFQFFFVMLLISSGEIHSQTFTDSNLPIVVINTDLDPNTNLPLEILDDPKILAAMKIINRPDGSRNFLTDVNTAEYLNYDGRIGIELRGSTSQLLPKKPYGLTTLKADNKSNNNVSILGMPAENDWVLNSFAYDPSFMRDFLSYNLARQIGDYASRTVYCEVVINGEYLGLYAMQEKLKTNSERINILKISSSDVSLPNVTGGYITKADKTTGGDPIAWSMFSTAGWVDFIHELPKPTAVTPEQNTYIHNEFLKLESSATNPDFIAGYPSVIDVPSFVDFMLLNEFASNVDSYQYSTYFHKDRNGKLRAGPIWDFNLTYGNDLFEWGYDRSKSDVWQFANGDNVGPRFWSDLFTDSNFKCYLSKRWNELSQTGMPFNYSSLEQNIDNTVSYITEAKNRDNIKWGALRDFTTEIAGIKTYLSARISWITSNLGSFSSCSAVQVPSLVINKINYNPAISTGFSVSDDLEFIEIVNTGNTTVDLTGVYLKELGITYQFPASSIVLAGASIFLASNTVTFQNKYGIPASGQFTRNLSNSSQKLVLADGFGNTIDSVEYSDASPWVTEADGNGSYLKLISTDLDNSLASSWIAKNDTSLSTSSFLKSAVIEVYPNPVTNVLTVHTSKPIAGIKIYSVLGILLDDMKQKSENTQVDLSKYTNGVYFIAVYDENGSVTQKIIKQ</sequence>